<organism evidence="4 5">
    <name type="scientific">Deinococcus oregonensis</name>
    <dbReference type="NCBI Taxonomy" id="1805970"/>
    <lineage>
        <taxon>Bacteria</taxon>
        <taxon>Thermotogati</taxon>
        <taxon>Deinococcota</taxon>
        <taxon>Deinococci</taxon>
        <taxon>Deinococcales</taxon>
        <taxon>Deinococcaceae</taxon>
        <taxon>Deinococcus</taxon>
    </lineage>
</organism>
<dbReference type="CDD" id="cd20686">
    <property type="entry name" value="CdiA-CT_Ec-like"/>
    <property type="match status" value="1"/>
</dbReference>
<dbReference type="EMBL" id="JBHLYR010000006">
    <property type="protein sequence ID" value="MFB9990539.1"/>
    <property type="molecule type" value="Genomic_DNA"/>
</dbReference>
<feature type="compositionally biased region" description="Low complexity" evidence="2">
    <location>
        <begin position="1263"/>
        <end position="1273"/>
    </location>
</feature>
<feature type="compositionally biased region" description="Pro residues" evidence="2">
    <location>
        <begin position="1446"/>
        <end position="1457"/>
    </location>
</feature>
<feature type="region of interest" description="Disordered" evidence="2">
    <location>
        <begin position="361"/>
        <end position="402"/>
    </location>
</feature>
<feature type="transmembrane region" description="Helical" evidence="3">
    <location>
        <begin position="923"/>
        <end position="944"/>
    </location>
</feature>
<evidence type="ECO:0000313" key="5">
    <source>
        <dbReference type="Proteomes" id="UP001589733"/>
    </source>
</evidence>
<feature type="compositionally biased region" description="Polar residues" evidence="2">
    <location>
        <begin position="1228"/>
        <end position="1239"/>
    </location>
</feature>
<accession>A0ABV6ASR7</accession>
<sequence length="1693" mass="172423">MTGWQEELKKRRLQEENAVGDASSLKPRQPNAGLPQWDEPAADGLSGAATDSAAHLKPGLNRSGALGTGTPPVAGLPSGGGMQGGSAAPPSFPAASGAAPTSGPLAALVGRLAGQLQGQRQARAASGAMDQGPELGTLKQLALQLAQQYRKLGPQATPTDLAAALQAVPDASDRQLLGRAVVGLISAMRPGERAALEQAVSDPAALLAEHGDAVPTPPAQVSAKAAPVSVQRPTGGGGAAAGVPIPTGTAPSSAASPPTKAQAPAPARPKAQSGAAQRGSEATRAKAAPTRSIKKADTKAAPQQAATPAHAAHNKAAKSSEPNDLKLVSMNALNGSGLNVQPTATLKQAAVFEPREWAKLKQAQQQLRSQPTLPQGPEPTAGQPTARTTAAQKRRAKPVPSVSVKAADLKKVADKDRKANQAALTAALSTAAKQTAQLDQARTSGAAKVQGAARAAEARIAAALKTAEAQISAAASAATARVQAAAARSTAQVNAAHRGTVQGIRQEATRQKQAAQQALNTLKTQLTSAKTALDARTNSEFTAAASGMKAAGSAVAGQATALGNARASQYAAEALPKQSGWENFKNGDDYPKNKRQAKVDAAREVGKSFAESFNKAGTEQAAKLPESKGAVLQGNGQLLAQYLASLAQSQAALLTQMNAAQQAAIQQADALKAAQLAAIASQKQAAVSGIAQTRSGLHNGARQTARQQQAAVRQQASRSTATLTQQAAQAKTGLSGQIGAARTASARHLDQDSATFAKGMAGFLAHIRQAAQGASRGMTTSATGSAASLTRTGTQAASSLGALGTQARTQCTAAATGASTGLTKVASQAQTAFSAQGKAYKQQGTALLTGIRAGFKTTAERFKADSKTVGDTLKGKLSQAVTDFRTALVAAKDQGSGGNKAEDPTITEKAEAAADAVQPRWKAVVSVVIDIVVAVVVTAAMVALAATGIGVVALIGLGILIGAASAVASQGLKDVVNGKFSGWKTYGAAALGGAIGGAFGGVGGAAAAALTKGVTTALVARGMGKLAQTGITLGLEGTINTGVGLAGEVASGYANQGVFGIKYDLGATFSAGNIAKNLAMNVGGSALARLGQSPRVQTFLNDKVGGLTTRFQTEFPNTGRTLSRFNARLDDVVLNNRAVVAAGKTLNNFGTKLGSIGGKSMPAPHVPAPPAGSAGHQNTPTAPGETPPHLLGDGPAGTPRTTPTTEPAPVREAGRDAAPTAATESARPPTSHNSSESVPPSTPHTADAPQQTGPRTTPPEAAPAPESAAPAGPDRSTTREQWKAQQHQQRIEARQQRALQEFDQKLQARISEIPDSPAKQKMLEYLRQVDAMDFSTRGDQSSFYSGPGNRDMALDHLRRGGDAIDGTAGGKALEALALYKEFEADVRLADLVWMKASMKYATGASGNIHLFVDGALPTRVFATIERPLLEGNPQIDRWNHYRNPNRPDPNGPTPNGPNPNLITPGTGPAGLGAAAAPTNAADPAAPPVTDAAPPVPHDPAADALVEATPFETQSGVSLTDHLSKAENPLLSTGKLNLSGGVKGAHNMEAFYAAIEQGDGQVLNKTPIVDGNGDVVPGLFEIEYLVPKIQGSGADAGQPVTAGGQIQYKTKTLIKTVYDPAVYTDAQMTLLAERAAAGAYPAAENDFMNNFVTNPNYTAGSSRSYGAAYAGINFQFYLKDIQGTATVTNSHPSR</sequence>
<evidence type="ECO:0000256" key="3">
    <source>
        <dbReference type="SAM" id="Phobius"/>
    </source>
</evidence>
<reference evidence="4 5" key="1">
    <citation type="submission" date="2024-09" db="EMBL/GenBank/DDBJ databases">
        <authorList>
            <person name="Sun Q."/>
            <person name="Mori K."/>
        </authorList>
    </citation>
    <scope>NUCLEOTIDE SEQUENCE [LARGE SCALE GENOMIC DNA]</scope>
    <source>
        <strain evidence="4 5">JCM 13503</strain>
    </source>
</reference>
<feature type="compositionally biased region" description="Low complexity" evidence="2">
    <location>
        <begin position="85"/>
        <end position="101"/>
    </location>
</feature>
<dbReference type="PANTHER" id="PTHR48125">
    <property type="entry name" value="LP07818P1"/>
    <property type="match status" value="1"/>
</dbReference>
<keyword evidence="1" id="KW-0175">Coiled coil</keyword>
<dbReference type="RefSeq" id="WP_380004559.1">
    <property type="nucleotide sequence ID" value="NZ_JBHLYR010000006.1"/>
</dbReference>
<feature type="region of interest" description="Disordered" evidence="2">
    <location>
        <begin position="1160"/>
        <end position="1294"/>
    </location>
</feature>
<feature type="compositionally biased region" description="Basic and acidic residues" evidence="2">
    <location>
        <begin position="1"/>
        <end position="15"/>
    </location>
</feature>
<comment type="caution">
    <text evidence="4">The sequence shown here is derived from an EMBL/GenBank/DDBJ whole genome shotgun (WGS) entry which is preliminary data.</text>
</comment>
<evidence type="ECO:0000313" key="4">
    <source>
        <dbReference type="EMBL" id="MFB9990539.1"/>
    </source>
</evidence>
<keyword evidence="3" id="KW-1133">Transmembrane helix</keyword>
<gene>
    <name evidence="4" type="ORF">ACFFLM_00870</name>
</gene>
<feature type="region of interest" description="Disordered" evidence="2">
    <location>
        <begin position="210"/>
        <end position="323"/>
    </location>
</feature>
<feature type="compositionally biased region" description="Low complexity" evidence="2">
    <location>
        <begin position="241"/>
        <end position="273"/>
    </location>
</feature>
<dbReference type="SUPFAM" id="SSF52309">
    <property type="entry name" value="N-(deoxy)ribosyltransferase-like"/>
    <property type="match status" value="1"/>
</dbReference>
<feature type="compositionally biased region" description="Low complexity" evidence="2">
    <location>
        <begin position="1458"/>
        <end position="1492"/>
    </location>
</feature>
<feature type="compositionally biased region" description="Low complexity" evidence="2">
    <location>
        <begin position="299"/>
        <end position="311"/>
    </location>
</feature>
<evidence type="ECO:0000256" key="2">
    <source>
        <dbReference type="SAM" id="MobiDB-lite"/>
    </source>
</evidence>
<feature type="region of interest" description="Disordered" evidence="2">
    <location>
        <begin position="1434"/>
        <end position="1500"/>
    </location>
</feature>
<keyword evidence="3" id="KW-0812">Transmembrane</keyword>
<name>A0ABV6ASR7_9DEIO</name>
<feature type="region of interest" description="Disordered" evidence="2">
    <location>
        <begin position="1"/>
        <end position="101"/>
    </location>
</feature>
<evidence type="ECO:0000256" key="1">
    <source>
        <dbReference type="SAM" id="Coils"/>
    </source>
</evidence>
<feature type="coiled-coil region" evidence="1">
    <location>
        <begin position="505"/>
        <end position="532"/>
    </location>
</feature>
<keyword evidence="3" id="KW-0472">Membrane</keyword>
<proteinExistence type="predicted"/>
<feature type="transmembrane region" description="Helical" evidence="3">
    <location>
        <begin position="988"/>
        <end position="1011"/>
    </location>
</feature>
<dbReference type="PANTHER" id="PTHR48125:SF10">
    <property type="entry name" value="OS12G0136300 PROTEIN"/>
    <property type="match status" value="1"/>
</dbReference>
<feature type="transmembrane region" description="Helical" evidence="3">
    <location>
        <begin position="951"/>
        <end position="968"/>
    </location>
</feature>
<protein>
    <submittedName>
        <fullName evidence="4">Uncharacterized protein</fullName>
    </submittedName>
</protein>
<feature type="compositionally biased region" description="Polar residues" evidence="2">
    <location>
        <begin position="362"/>
        <end position="373"/>
    </location>
</feature>
<keyword evidence="5" id="KW-1185">Reference proteome</keyword>
<feature type="compositionally biased region" description="Low complexity" evidence="2">
    <location>
        <begin position="1196"/>
        <end position="1211"/>
    </location>
</feature>
<dbReference type="Proteomes" id="UP001589733">
    <property type="component" value="Unassembled WGS sequence"/>
</dbReference>